<dbReference type="AlphaFoldDB" id="A0AAV6L5R1"/>
<dbReference type="PROSITE" id="PS50846">
    <property type="entry name" value="HMA_2"/>
    <property type="match status" value="1"/>
</dbReference>
<evidence type="ECO:0000313" key="4">
    <source>
        <dbReference type="EMBL" id="KAG5559302.1"/>
    </source>
</evidence>
<accession>A0AAV6L5R1</accession>
<proteinExistence type="predicted"/>
<dbReference type="Proteomes" id="UP000823749">
    <property type="component" value="Chromosome 3"/>
</dbReference>
<gene>
    <name evidence="4" type="ORF">RHGRI_008998</name>
</gene>
<feature type="domain" description="HMA" evidence="3">
    <location>
        <begin position="37"/>
        <end position="101"/>
    </location>
</feature>
<dbReference type="InterPro" id="IPR006121">
    <property type="entry name" value="HMA_dom"/>
</dbReference>
<comment type="subcellular location">
    <subcellularLocation>
        <location evidence="1">Membrane</location>
        <topology evidence="1">Peripheral membrane protein</topology>
    </subcellularLocation>
</comment>
<dbReference type="GO" id="GO:0009626">
    <property type="term" value="P:plant-type hypersensitive response"/>
    <property type="evidence" value="ECO:0007669"/>
    <property type="project" value="UniProtKB-KW"/>
</dbReference>
<comment type="caution">
    <text evidence="4">The sequence shown here is derived from an EMBL/GenBank/DDBJ whole genome shotgun (WGS) entry which is preliminary data.</text>
</comment>
<organism evidence="4 5">
    <name type="scientific">Rhododendron griersonianum</name>
    <dbReference type="NCBI Taxonomy" id="479676"/>
    <lineage>
        <taxon>Eukaryota</taxon>
        <taxon>Viridiplantae</taxon>
        <taxon>Streptophyta</taxon>
        <taxon>Embryophyta</taxon>
        <taxon>Tracheophyta</taxon>
        <taxon>Spermatophyta</taxon>
        <taxon>Magnoliopsida</taxon>
        <taxon>eudicotyledons</taxon>
        <taxon>Gunneridae</taxon>
        <taxon>Pentapetalae</taxon>
        <taxon>asterids</taxon>
        <taxon>Ericales</taxon>
        <taxon>Ericaceae</taxon>
        <taxon>Ericoideae</taxon>
        <taxon>Rhodoreae</taxon>
        <taxon>Rhododendron</taxon>
    </lineage>
</organism>
<dbReference type="Pfam" id="PF00403">
    <property type="entry name" value="HMA"/>
    <property type="match status" value="1"/>
</dbReference>
<dbReference type="CDD" id="cd00371">
    <property type="entry name" value="HMA"/>
    <property type="match status" value="1"/>
</dbReference>
<evidence type="ECO:0000313" key="5">
    <source>
        <dbReference type="Proteomes" id="UP000823749"/>
    </source>
</evidence>
<name>A0AAV6L5R1_9ERIC</name>
<protein>
    <recommendedName>
        <fullName evidence="3">HMA domain-containing protein</fullName>
    </recommendedName>
</protein>
<dbReference type="Gene3D" id="3.30.70.100">
    <property type="match status" value="1"/>
</dbReference>
<dbReference type="InterPro" id="IPR044594">
    <property type="entry name" value="HIPP01/3/5/6"/>
</dbReference>
<reference evidence="4" key="1">
    <citation type="submission" date="2020-08" db="EMBL/GenBank/DDBJ databases">
        <title>Plant Genome Project.</title>
        <authorList>
            <person name="Zhang R.-G."/>
        </authorList>
    </citation>
    <scope>NUCLEOTIDE SEQUENCE</scope>
    <source>
        <strain evidence="4">WSP0</strain>
        <tissue evidence="4">Leaf</tissue>
    </source>
</reference>
<dbReference type="PANTHER" id="PTHR46413:SF2">
    <property type="entry name" value="HEAVY METAL-ASSOCIATED ISOPRENYLATED PLANT PROTEIN 3"/>
    <property type="match status" value="1"/>
</dbReference>
<sequence>MGKKKNKNVVIEGEIQNDLEPLKNDDGGGEGQKDGGVIKVVVKVDMHCEGCETKTMKYARSFKGVESVKRSNDGSNKLTVISDVDPVKLREMLEKKTKKKVDLVSPQPKKDKDKDAADKKNGENKPEKFKEEIPVTTAVMKLNLHCEGCIQKLRKVVAKTKGEEYHIIPHSIISVQTVELRRSFDYIKCE</sequence>
<evidence type="ECO:0000256" key="1">
    <source>
        <dbReference type="ARBA" id="ARBA00004170"/>
    </source>
</evidence>
<feature type="compositionally biased region" description="Basic and acidic residues" evidence="2">
    <location>
        <begin position="108"/>
        <end position="129"/>
    </location>
</feature>
<feature type="region of interest" description="Disordered" evidence="2">
    <location>
        <begin position="97"/>
        <end position="129"/>
    </location>
</feature>
<keyword evidence="5" id="KW-1185">Reference proteome</keyword>
<dbReference type="InterPro" id="IPR036163">
    <property type="entry name" value="HMA_dom_sf"/>
</dbReference>
<evidence type="ECO:0000256" key="2">
    <source>
        <dbReference type="SAM" id="MobiDB-lite"/>
    </source>
</evidence>
<dbReference type="EMBL" id="JACTNZ010000003">
    <property type="protein sequence ID" value="KAG5559302.1"/>
    <property type="molecule type" value="Genomic_DNA"/>
</dbReference>
<evidence type="ECO:0000259" key="3">
    <source>
        <dbReference type="PROSITE" id="PS50846"/>
    </source>
</evidence>
<dbReference type="GO" id="GO:0016020">
    <property type="term" value="C:membrane"/>
    <property type="evidence" value="ECO:0007669"/>
    <property type="project" value="UniProtKB-SubCell"/>
</dbReference>
<dbReference type="SUPFAM" id="SSF55008">
    <property type="entry name" value="HMA, heavy metal-associated domain"/>
    <property type="match status" value="1"/>
</dbReference>
<dbReference type="PANTHER" id="PTHR46413">
    <property type="entry name" value="HEAVY METAL-ASSOCIATED ISOPRENYLATED PLANT PROTEIN 6"/>
    <property type="match status" value="1"/>
</dbReference>
<dbReference type="GO" id="GO:0046872">
    <property type="term" value="F:metal ion binding"/>
    <property type="evidence" value="ECO:0007669"/>
    <property type="project" value="InterPro"/>
</dbReference>